<feature type="transmembrane region" description="Helical" evidence="1">
    <location>
        <begin position="142"/>
        <end position="163"/>
    </location>
</feature>
<evidence type="ECO:0000313" key="3">
    <source>
        <dbReference type="Proteomes" id="UP001596540"/>
    </source>
</evidence>
<keyword evidence="1" id="KW-0472">Membrane</keyword>
<evidence type="ECO:0000256" key="1">
    <source>
        <dbReference type="SAM" id="Phobius"/>
    </source>
</evidence>
<dbReference type="InterPro" id="IPR013901">
    <property type="entry name" value="Anthrone_oxy"/>
</dbReference>
<comment type="caution">
    <text evidence="2">The sequence shown here is derived from an EMBL/GenBank/DDBJ whole genome shotgun (WGS) entry which is preliminary data.</text>
</comment>
<protein>
    <submittedName>
        <fullName evidence="2">DUF1772 domain-containing protein</fullName>
    </submittedName>
</protein>
<dbReference type="Pfam" id="PF08592">
    <property type="entry name" value="Anthrone_oxy"/>
    <property type="match status" value="1"/>
</dbReference>
<evidence type="ECO:0000313" key="2">
    <source>
        <dbReference type="EMBL" id="MFC7328234.1"/>
    </source>
</evidence>
<name>A0ABW2KGD5_9ACTN</name>
<keyword evidence="1" id="KW-0812">Transmembrane</keyword>
<gene>
    <name evidence="2" type="ORF">ACFQRF_10820</name>
</gene>
<keyword evidence="1" id="KW-1133">Transmembrane helix</keyword>
<reference evidence="3" key="1">
    <citation type="journal article" date="2019" name="Int. J. Syst. Evol. Microbiol.">
        <title>The Global Catalogue of Microorganisms (GCM) 10K type strain sequencing project: providing services to taxonomists for standard genome sequencing and annotation.</title>
        <authorList>
            <consortium name="The Broad Institute Genomics Platform"/>
            <consortium name="The Broad Institute Genome Sequencing Center for Infectious Disease"/>
            <person name="Wu L."/>
            <person name="Ma J."/>
        </authorList>
    </citation>
    <scope>NUCLEOTIDE SEQUENCE [LARGE SCALE GENOMIC DNA]</scope>
    <source>
        <strain evidence="3">CGMCC 4.7382</strain>
    </source>
</reference>
<feature type="transmembrane region" description="Helical" evidence="1">
    <location>
        <begin position="54"/>
        <end position="79"/>
    </location>
</feature>
<feature type="transmembrane region" description="Helical" evidence="1">
    <location>
        <begin position="86"/>
        <end position="105"/>
    </location>
</feature>
<keyword evidence="3" id="KW-1185">Reference proteome</keyword>
<dbReference type="RefSeq" id="WP_379870882.1">
    <property type="nucleotide sequence ID" value="NZ_JBHTBH010000004.1"/>
</dbReference>
<proteinExistence type="predicted"/>
<sequence length="165" mass="16909">MPELFRDAVLVAATLTTGLAAGLYYGFACAVMPGLGRADDRTLVTAMRQINAAILNGWFLLLFLGGPAMTALAAVLSFGAADRADLPWTIGALAGHAVVLGGTFARNVPLNNALDRSAAPGAPASPETARVGFEKPWVRWNAVRTVAATVAFGCLVMALAAPVGG</sequence>
<dbReference type="EMBL" id="JBHTBH010000004">
    <property type="protein sequence ID" value="MFC7328234.1"/>
    <property type="molecule type" value="Genomic_DNA"/>
</dbReference>
<organism evidence="2 3">
    <name type="scientific">Marinactinospora rubrisoli</name>
    <dbReference type="NCBI Taxonomy" id="2715399"/>
    <lineage>
        <taxon>Bacteria</taxon>
        <taxon>Bacillati</taxon>
        <taxon>Actinomycetota</taxon>
        <taxon>Actinomycetes</taxon>
        <taxon>Streptosporangiales</taxon>
        <taxon>Nocardiopsidaceae</taxon>
        <taxon>Marinactinospora</taxon>
    </lineage>
</organism>
<accession>A0ABW2KGD5</accession>
<dbReference type="Proteomes" id="UP001596540">
    <property type="component" value="Unassembled WGS sequence"/>
</dbReference>